<dbReference type="EMBL" id="CVRI01000072">
    <property type="protein sequence ID" value="CRL07525.1"/>
    <property type="molecule type" value="Genomic_DNA"/>
</dbReference>
<evidence type="ECO:0000313" key="2">
    <source>
        <dbReference type="Proteomes" id="UP000183832"/>
    </source>
</evidence>
<keyword evidence="2" id="KW-1185">Reference proteome</keyword>
<accession>A0A1J1J540</accession>
<dbReference type="AlphaFoldDB" id="A0A1J1J540"/>
<protein>
    <submittedName>
        <fullName evidence="1">CLUMA_CG020490, isoform A</fullName>
    </submittedName>
</protein>
<organism evidence="1 2">
    <name type="scientific">Clunio marinus</name>
    <dbReference type="NCBI Taxonomy" id="568069"/>
    <lineage>
        <taxon>Eukaryota</taxon>
        <taxon>Metazoa</taxon>
        <taxon>Ecdysozoa</taxon>
        <taxon>Arthropoda</taxon>
        <taxon>Hexapoda</taxon>
        <taxon>Insecta</taxon>
        <taxon>Pterygota</taxon>
        <taxon>Neoptera</taxon>
        <taxon>Endopterygota</taxon>
        <taxon>Diptera</taxon>
        <taxon>Nematocera</taxon>
        <taxon>Chironomoidea</taxon>
        <taxon>Chironomidae</taxon>
        <taxon>Clunio</taxon>
    </lineage>
</organism>
<reference evidence="1 2" key="1">
    <citation type="submission" date="2015-04" db="EMBL/GenBank/DDBJ databases">
        <authorList>
            <person name="Syromyatnikov M.Y."/>
            <person name="Popov V.N."/>
        </authorList>
    </citation>
    <scope>NUCLEOTIDE SEQUENCE [LARGE SCALE GENOMIC DNA]</scope>
</reference>
<name>A0A1J1J540_9DIPT</name>
<proteinExistence type="predicted"/>
<dbReference type="Proteomes" id="UP000183832">
    <property type="component" value="Unassembled WGS sequence"/>
</dbReference>
<evidence type="ECO:0000313" key="1">
    <source>
        <dbReference type="EMBL" id="CRL07525.1"/>
    </source>
</evidence>
<gene>
    <name evidence="1" type="ORF">CLUMA_CG020490</name>
</gene>
<sequence length="60" mass="7047">MLICQLDYSTKSFYSFEIQKRVLITQKSIYSVLNNIDRVSSATSASFHFFYLLEHGFDKD</sequence>